<dbReference type="EMBL" id="KK207885">
    <property type="protein sequence ID" value="EZF50496.1"/>
    <property type="molecule type" value="Genomic_DNA"/>
</dbReference>
<dbReference type="Proteomes" id="UP000023758">
    <property type="component" value="Unassembled WGS sequence"/>
</dbReference>
<accession>A0A022VWQ9</accession>
<name>A0A022VWQ9_TRIRU</name>
<reference evidence="1" key="1">
    <citation type="submission" date="2014-02" db="EMBL/GenBank/DDBJ databases">
        <title>The Genome Sequence of Trichophyton rubrum (morphotype fischeri) CBS 288.86.</title>
        <authorList>
            <consortium name="The Broad Institute Genomics Platform"/>
            <person name="Cuomo C.A."/>
            <person name="White T.C."/>
            <person name="Graser Y."/>
            <person name="Martinez-Rossi N."/>
            <person name="Heitman J."/>
            <person name="Young S.K."/>
            <person name="Zeng Q."/>
            <person name="Gargeya S."/>
            <person name="Abouelleil A."/>
            <person name="Alvarado L."/>
            <person name="Chapman S.B."/>
            <person name="Gainer-Dewar J."/>
            <person name="Goldberg J."/>
            <person name="Griggs A."/>
            <person name="Gujja S."/>
            <person name="Hansen M."/>
            <person name="Howarth C."/>
            <person name="Imamovic A."/>
            <person name="Larimer J."/>
            <person name="Martinez D."/>
            <person name="Murphy C."/>
            <person name="Pearson M.D."/>
            <person name="Persinoti G."/>
            <person name="Poon T."/>
            <person name="Priest M."/>
            <person name="Roberts A.D."/>
            <person name="Saif S."/>
            <person name="Shea T.D."/>
            <person name="Sykes S.N."/>
            <person name="Wortman J."/>
            <person name="Nusbaum C."/>
            <person name="Birren B."/>
        </authorList>
    </citation>
    <scope>NUCLEOTIDE SEQUENCE [LARGE SCALE GENOMIC DNA]</scope>
    <source>
        <strain evidence="1">CBS 288.86</strain>
    </source>
</reference>
<dbReference type="Pfam" id="PF20174">
    <property type="entry name" value="DUF6540"/>
    <property type="match status" value="1"/>
</dbReference>
<dbReference type="HOGENOM" id="CLU_095741_2_1_1"/>
<evidence type="ECO:0000313" key="1">
    <source>
        <dbReference type="EMBL" id="EZF50496.1"/>
    </source>
</evidence>
<sequence length="169" mass="18546">MASHSMSREDIAKQYENYSIYVMLSSRGANPGFHWGIFIPTKTPDGHLWHATNREGGWKLDQRPSKNVPYSLSLVLAHKIGSVNNANWQTCIDTLNGIPAGPHPSPNTGETFSCRTWVKDAIIALEKNGIITLSKSIARIEETLLDAAAGYKDDVEVGGKIAKVKNSQI</sequence>
<dbReference type="AlphaFoldDB" id="A0A022VWQ9"/>
<dbReference type="InterPro" id="IPR046670">
    <property type="entry name" value="DUF6540"/>
</dbReference>
<dbReference type="OrthoDB" id="3016366at2759"/>
<proteinExistence type="predicted"/>
<organism evidence="1">
    <name type="scientific">Trichophyton rubrum CBS 288.86</name>
    <dbReference type="NCBI Taxonomy" id="1215330"/>
    <lineage>
        <taxon>Eukaryota</taxon>
        <taxon>Fungi</taxon>
        <taxon>Dikarya</taxon>
        <taxon>Ascomycota</taxon>
        <taxon>Pezizomycotina</taxon>
        <taxon>Eurotiomycetes</taxon>
        <taxon>Eurotiomycetidae</taxon>
        <taxon>Onygenales</taxon>
        <taxon>Arthrodermataceae</taxon>
        <taxon>Trichophyton</taxon>
    </lineage>
</organism>
<protein>
    <submittedName>
        <fullName evidence="1">Uncharacterized protein</fullName>
    </submittedName>
</protein>
<gene>
    <name evidence="1" type="ORF">H103_06080</name>
</gene>